<accession>A0ABV6SAK1</accession>
<protein>
    <submittedName>
        <fullName evidence="3">Porin family protein</fullName>
    </submittedName>
</protein>
<keyword evidence="4" id="KW-1185">Reference proteome</keyword>
<evidence type="ECO:0000313" key="4">
    <source>
        <dbReference type="Proteomes" id="UP001589858"/>
    </source>
</evidence>
<feature type="signal peptide" evidence="2">
    <location>
        <begin position="1"/>
        <end position="33"/>
    </location>
</feature>
<name>A0ABV6SAK1_9SPHN</name>
<dbReference type="RefSeq" id="WP_267218983.1">
    <property type="nucleotide sequence ID" value="NZ_JAPCWC010000002.1"/>
</dbReference>
<evidence type="ECO:0000256" key="2">
    <source>
        <dbReference type="SAM" id="SignalP"/>
    </source>
</evidence>
<keyword evidence="2" id="KW-0732">Signal</keyword>
<gene>
    <name evidence="3" type="ORF">ACFFF8_16935</name>
</gene>
<dbReference type="EMBL" id="JBHLTM010000061">
    <property type="protein sequence ID" value="MFC0686276.1"/>
    <property type="molecule type" value="Genomic_DNA"/>
</dbReference>
<feature type="region of interest" description="Disordered" evidence="1">
    <location>
        <begin position="34"/>
        <end position="96"/>
    </location>
</feature>
<proteinExistence type="predicted"/>
<evidence type="ECO:0000313" key="3">
    <source>
        <dbReference type="EMBL" id="MFC0686276.1"/>
    </source>
</evidence>
<organism evidence="3 4">
    <name type="scientific">Novosphingobium clariflavum</name>
    <dbReference type="NCBI Taxonomy" id="2029884"/>
    <lineage>
        <taxon>Bacteria</taxon>
        <taxon>Pseudomonadati</taxon>
        <taxon>Pseudomonadota</taxon>
        <taxon>Alphaproteobacteria</taxon>
        <taxon>Sphingomonadales</taxon>
        <taxon>Sphingomonadaceae</taxon>
        <taxon>Novosphingobium</taxon>
    </lineage>
</organism>
<dbReference type="Proteomes" id="UP001589858">
    <property type="component" value="Unassembled WGS sequence"/>
</dbReference>
<comment type="caution">
    <text evidence="3">The sequence shown here is derived from an EMBL/GenBank/DDBJ whole genome shotgun (WGS) entry which is preliminary data.</text>
</comment>
<reference evidence="3 4" key="1">
    <citation type="submission" date="2024-09" db="EMBL/GenBank/DDBJ databases">
        <authorList>
            <person name="Sun Q."/>
            <person name="Mori K."/>
        </authorList>
    </citation>
    <scope>NUCLEOTIDE SEQUENCE [LARGE SCALE GENOMIC DNA]</scope>
    <source>
        <strain evidence="3 4">CICC 11035S</strain>
    </source>
</reference>
<feature type="chain" id="PRO_5045533825" evidence="2">
    <location>
        <begin position="34"/>
        <end position="369"/>
    </location>
</feature>
<sequence length="369" mass="39270">MAAQGRTWHHAAMYRTILLASVFCAMFASPAEARTEDQPAGDADSEQALSGEASADAPRSEGFPNCPPGADPQVGQPVTSCADSPPPSPSVPERRHRLFPLAAGKAIERGYRIPEPWGLGVMTVHSSTQFVSHDLSAAVSKGSPPAADASLIPLPSVTTRKIEGKNTLVGFKGDLWILPGVNVFASLGKVKGTNQIDIAIDLDALIPRPFCRPAKPCGVVQLPVDTKVDNTTITVGTLLVYGTNKWFVLASIAKTVSISSKERSDVRSTNLGLRGGPRFAVGRDSYFAPYIGVNYFDLENRVRGVVTSGPLFEDGDPVSLRYEVTLKARKPWAGVFGANLELTPHIGLQTELQAGATSTRVLATATLRL</sequence>
<evidence type="ECO:0000256" key="1">
    <source>
        <dbReference type="SAM" id="MobiDB-lite"/>
    </source>
</evidence>